<proteinExistence type="predicted"/>
<dbReference type="EMBL" id="AFMF02000014">
    <property type="protein sequence ID" value="EMM97681.1"/>
    <property type="molecule type" value="Genomic_DNA"/>
</dbReference>
<name>M6I3D8_LEPIR</name>
<evidence type="ECO:0000313" key="2">
    <source>
        <dbReference type="EMBL" id="EMM97681.1"/>
    </source>
</evidence>
<protein>
    <submittedName>
        <fullName evidence="2">PF03235 family protein</fullName>
    </submittedName>
</protein>
<dbReference type="PANTHER" id="PTHR39639">
    <property type="entry name" value="CHROMOSOME 16, WHOLE GENOME SHOTGUN SEQUENCE"/>
    <property type="match status" value="1"/>
</dbReference>
<dbReference type="InterPro" id="IPR004919">
    <property type="entry name" value="GmrSD_N"/>
</dbReference>
<evidence type="ECO:0000259" key="1">
    <source>
        <dbReference type="Pfam" id="PF03235"/>
    </source>
</evidence>
<organism evidence="2 3">
    <name type="scientific">Leptospira interrogans serovar Zanoni str. LT2156</name>
    <dbReference type="NCBI Taxonomy" id="1001601"/>
    <lineage>
        <taxon>Bacteria</taxon>
        <taxon>Pseudomonadati</taxon>
        <taxon>Spirochaetota</taxon>
        <taxon>Spirochaetia</taxon>
        <taxon>Leptospirales</taxon>
        <taxon>Leptospiraceae</taxon>
        <taxon>Leptospira</taxon>
    </lineage>
</organism>
<comment type="caution">
    <text evidence="2">The sequence shown here is derived from an EMBL/GenBank/DDBJ whole genome shotgun (WGS) entry which is preliminary data.</text>
</comment>
<sequence length="354" mass="41962">MNPTPKKSPRRIIAQPYDFSVQDLVDKIISKDIELNPDYQRNYVWEANDETENKKSRLIESLLLNIPIPVIYFAELQETLKYEVIDGQQRLQTFLDFLNDKFELKNLEIRDDVNKLKYSQLVQKDKDEIRKRSIRAIVILNESDEEIKYEVFERLNLGSVQLTSQEIRNNTLRGSFNDLLKELAKEEKFLNLINLKLKKDQNNMAKEELVLRFFAYHFNDWKRAESLSYFLTKYMKENQHMSQVKIESHRKLFHDTLSLVENYLGKNAFSIYQVSSFRWNPSTNRALFDAVMLAFAKVKEKEIKLTPNEVIDEMKKLMENEEFQRSLIAQSGGKKIEKRVNSVINILLNNYDII</sequence>
<evidence type="ECO:0000313" key="3">
    <source>
        <dbReference type="Proteomes" id="UP000012089"/>
    </source>
</evidence>
<reference evidence="2 3" key="1">
    <citation type="submission" date="2013-01" db="EMBL/GenBank/DDBJ databases">
        <authorList>
            <person name="Harkins D.M."/>
            <person name="Durkin A.S."/>
            <person name="Brinkac L.M."/>
            <person name="Haft D.H."/>
            <person name="Selengut J.D."/>
            <person name="Sanka R."/>
            <person name="DePew J."/>
            <person name="Purushe J."/>
            <person name="Tulsiani S.M."/>
            <person name="Graham G.C."/>
            <person name="Burns M.-A."/>
            <person name="Dohnt M.F."/>
            <person name="Smythe L.D."/>
            <person name="McKay D.B."/>
            <person name="Craig S.B."/>
            <person name="Vinetz J.M."/>
            <person name="Sutton G.G."/>
            <person name="Nierman W.C."/>
            <person name="Fouts D.E."/>
        </authorList>
    </citation>
    <scope>NUCLEOTIDE SEQUENCE [LARGE SCALE GENOMIC DNA]</scope>
    <source>
        <strain evidence="2 3">LT2156</strain>
    </source>
</reference>
<dbReference type="PANTHER" id="PTHR39639:SF1">
    <property type="entry name" value="DUF262 DOMAIN-CONTAINING PROTEIN"/>
    <property type="match status" value="1"/>
</dbReference>
<dbReference type="Proteomes" id="UP000012089">
    <property type="component" value="Unassembled WGS sequence"/>
</dbReference>
<gene>
    <name evidence="2" type="ORF">LEP1GSC158_3434</name>
</gene>
<accession>M6I3D8</accession>
<feature type="domain" description="GmrSD restriction endonucleases N-terminal" evidence="1">
    <location>
        <begin position="22"/>
        <end position="172"/>
    </location>
</feature>
<dbReference type="AlphaFoldDB" id="M6I3D8"/>
<dbReference type="Pfam" id="PF03235">
    <property type="entry name" value="GmrSD_N"/>
    <property type="match status" value="1"/>
</dbReference>